<sequence length="39" mass="4652">MSQLTVVAKFKAKSGWETLLHQQLLQLITPTLRAWWHYQ</sequence>
<dbReference type="GO" id="GO:0004497">
    <property type="term" value="F:monooxygenase activity"/>
    <property type="evidence" value="ECO:0007669"/>
    <property type="project" value="UniProtKB-KW"/>
</dbReference>
<keyword evidence="1" id="KW-0560">Oxidoreductase</keyword>
<dbReference type="EMBL" id="CAACVJ010000201">
    <property type="protein sequence ID" value="VEP14694.1"/>
    <property type="molecule type" value="Genomic_DNA"/>
</dbReference>
<keyword evidence="1" id="KW-0503">Monooxygenase</keyword>
<dbReference type="AlphaFoldDB" id="A0A563VTI5"/>
<keyword evidence="2" id="KW-1185">Reference proteome</keyword>
<evidence type="ECO:0000313" key="1">
    <source>
        <dbReference type="EMBL" id="VEP14694.1"/>
    </source>
</evidence>
<proteinExistence type="predicted"/>
<gene>
    <name evidence="1" type="ORF">H1P_280035</name>
</gene>
<accession>A0A563VTI5</accession>
<name>A0A563VTI5_9CYAN</name>
<dbReference type="Proteomes" id="UP000320055">
    <property type="component" value="Unassembled WGS sequence"/>
</dbReference>
<protein>
    <submittedName>
        <fullName evidence="1">Antibiotic biosynthesis monooxygenase</fullName>
    </submittedName>
</protein>
<reference evidence="1 2" key="1">
    <citation type="submission" date="2019-01" db="EMBL/GenBank/DDBJ databases">
        <authorList>
            <person name="Brito A."/>
        </authorList>
    </citation>
    <scope>NUCLEOTIDE SEQUENCE [LARGE SCALE GENOMIC DNA]</scope>
    <source>
        <strain evidence="1">1</strain>
    </source>
</reference>
<evidence type="ECO:0000313" key="2">
    <source>
        <dbReference type="Proteomes" id="UP000320055"/>
    </source>
</evidence>
<organism evidence="1 2">
    <name type="scientific">Hyella patelloides LEGE 07179</name>
    <dbReference type="NCBI Taxonomy" id="945734"/>
    <lineage>
        <taxon>Bacteria</taxon>
        <taxon>Bacillati</taxon>
        <taxon>Cyanobacteriota</taxon>
        <taxon>Cyanophyceae</taxon>
        <taxon>Pleurocapsales</taxon>
        <taxon>Hyellaceae</taxon>
        <taxon>Hyella</taxon>
    </lineage>
</organism>